<organism evidence="3 4">
    <name type="scientific">Reichenbachiella agarivorans</name>
    <dbReference type="NCBI Taxonomy" id="2979464"/>
    <lineage>
        <taxon>Bacteria</taxon>
        <taxon>Pseudomonadati</taxon>
        <taxon>Bacteroidota</taxon>
        <taxon>Cytophagia</taxon>
        <taxon>Cytophagales</taxon>
        <taxon>Reichenbachiellaceae</taxon>
        <taxon>Reichenbachiella</taxon>
    </lineage>
</organism>
<keyword evidence="2" id="KW-0732">Signal</keyword>
<keyword evidence="1" id="KW-0175">Coiled coil</keyword>
<dbReference type="RefSeq" id="WP_262308038.1">
    <property type="nucleotide sequence ID" value="NZ_CP106679.1"/>
</dbReference>
<accession>A0ABY6CJ92</accession>
<evidence type="ECO:0000313" key="4">
    <source>
        <dbReference type="Proteomes" id="UP001065174"/>
    </source>
</evidence>
<evidence type="ECO:0000256" key="2">
    <source>
        <dbReference type="SAM" id="SignalP"/>
    </source>
</evidence>
<feature type="chain" id="PRO_5046250650" description="DUF4468 domain-containing protein" evidence="2">
    <location>
        <begin position="20"/>
        <end position="195"/>
    </location>
</feature>
<feature type="signal peptide" evidence="2">
    <location>
        <begin position="1"/>
        <end position="19"/>
    </location>
</feature>
<protein>
    <recommendedName>
        <fullName evidence="5">DUF4468 domain-containing protein</fullName>
    </recommendedName>
</protein>
<reference evidence="3" key="1">
    <citation type="submission" date="2022-09" db="EMBL/GenBank/DDBJ databases">
        <title>Comparative genomics and taxonomic characterization of three novel marine species of genus Reichenbachiella exhibiting antioxidant and polysaccharide degradation activities.</title>
        <authorList>
            <person name="Muhammad N."/>
            <person name="Lee Y.-J."/>
            <person name="Ko J."/>
            <person name="Kim S.-G."/>
        </authorList>
    </citation>
    <scope>NUCLEOTIDE SEQUENCE</scope>
    <source>
        <strain evidence="3">BKB1-1</strain>
    </source>
</reference>
<dbReference type="EMBL" id="CP106679">
    <property type="protein sequence ID" value="UXP30591.1"/>
    <property type="molecule type" value="Genomic_DNA"/>
</dbReference>
<evidence type="ECO:0000313" key="3">
    <source>
        <dbReference type="EMBL" id="UXP30591.1"/>
    </source>
</evidence>
<evidence type="ECO:0000256" key="1">
    <source>
        <dbReference type="SAM" id="Coils"/>
    </source>
</evidence>
<dbReference type="Proteomes" id="UP001065174">
    <property type="component" value="Chromosome"/>
</dbReference>
<proteinExistence type="predicted"/>
<gene>
    <name evidence="3" type="ORF">N6H18_09515</name>
</gene>
<feature type="coiled-coil region" evidence="1">
    <location>
        <begin position="138"/>
        <end position="190"/>
    </location>
</feature>
<keyword evidence="4" id="KW-1185">Reference proteome</keyword>
<sequence length="195" mass="22372">MKITSILTLAILWTTVVAAQNYSLDVYESTLSIGTTHYKGFSTRFTQPYKEVKKTWWKYIRTKAHIFNNKTHYTLTVPPKKGESNTAIQFISVIENGSKQQSILTVAPIDAALSAEQLATLRKDLQVLLVDFKINYFTRILQQKIDQQEKDNHKLSKELHKQKNRNSVASEKLLQQLAQGQAHLESLKRDLAKIK</sequence>
<evidence type="ECO:0008006" key="5">
    <source>
        <dbReference type="Google" id="ProtNLM"/>
    </source>
</evidence>
<name>A0ABY6CJ92_9BACT</name>